<organism evidence="10 11">
    <name type="scientific">Streptomyces roseoviridis</name>
    <dbReference type="NCBI Taxonomy" id="67361"/>
    <lineage>
        <taxon>Bacteria</taxon>
        <taxon>Bacillati</taxon>
        <taxon>Actinomycetota</taxon>
        <taxon>Actinomycetes</taxon>
        <taxon>Kitasatosporales</taxon>
        <taxon>Streptomycetaceae</taxon>
        <taxon>Streptomyces</taxon>
    </lineage>
</organism>
<feature type="transmembrane region" description="Helical" evidence="8">
    <location>
        <begin position="443"/>
        <end position="473"/>
    </location>
</feature>
<dbReference type="Proteomes" id="UP001589716">
    <property type="component" value="Unassembled WGS sequence"/>
</dbReference>
<dbReference type="Gene3D" id="1.20.1250.20">
    <property type="entry name" value="MFS general substrate transporter like domains"/>
    <property type="match status" value="1"/>
</dbReference>
<feature type="transmembrane region" description="Helical" evidence="8">
    <location>
        <begin position="12"/>
        <end position="35"/>
    </location>
</feature>
<proteinExistence type="predicted"/>
<feature type="transmembrane region" description="Helical" evidence="8">
    <location>
        <begin position="108"/>
        <end position="129"/>
    </location>
</feature>
<evidence type="ECO:0000313" key="11">
    <source>
        <dbReference type="Proteomes" id="UP001589716"/>
    </source>
</evidence>
<comment type="subcellular location">
    <subcellularLocation>
        <location evidence="1">Cell membrane</location>
        <topology evidence="1">Multi-pass membrane protein</topology>
    </subcellularLocation>
</comment>
<feature type="transmembrane region" description="Helical" evidence="8">
    <location>
        <begin position="226"/>
        <end position="245"/>
    </location>
</feature>
<evidence type="ECO:0000259" key="9">
    <source>
        <dbReference type="PROSITE" id="PS50850"/>
    </source>
</evidence>
<feature type="transmembrane region" description="Helical" evidence="8">
    <location>
        <begin position="199"/>
        <end position="220"/>
    </location>
</feature>
<evidence type="ECO:0000313" key="10">
    <source>
        <dbReference type="EMBL" id="MFB9553841.1"/>
    </source>
</evidence>
<feature type="transmembrane region" description="Helical" evidence="8">
    <location>
        <begin position="357"/>
        <end position="383"/>
    </location>
</feature>
<accession>A0ABV5QK36</accession>
<feature type="transmembrane region" description="Helical" evidence="8">
    <location>
        <begin position="78"/>
        <end position="96"/>
    </location>
</feature>
<evidence type="ECO:0000256" key="2">
    <source>
        <dbReference type="ARBA" id="ARBA00022448"/>
    </source>
</evidence>
<evidence type="ECO:0000256" key="3">
    <source>
        <dbReference type="ARBA" id="ARBA00022475"/>
    </source>
</evidence>
<evidence type="ECO:0000256" key="6">
    <source>
        <dbReference type="ARBA" id="ARBA00023136"/>
    </source>
</evidence>
<dbReference type="PROSITE" id="PS50850">
    <property type="entry name" value="MFS"/>
    <property type="match status" value="1"/>
</dbReference>
<evidence type="ECO:0000256" key="7">
    <source>
        <dbReference type="SAM" id="MobiDB-lite"/>
    </source>
</evidence>
<reference evidence="10 11" key="1">
    <citation type="submission" date="2024-09" db="EMBL/GenBank/DDBJ databases">
        <authorList>
            <person name="Sun Q."/>
            <person name="Mori K."/>
        </authorList>
    </citation>
    <scope>NUCLEOTIDE SEQUENCE [LARGE SCALE GENOMIC DNA]</scope>
    <source>
        <strain evidence="10 11">JCM 4414</strain>
    </source>
</reference>
<gene>
    <name evidence="10" type="ORF">ACFFTP_06460</name>
</gene>
<dbReference type="PRINTS" id="PR01036">
    <property type="entry name" value="TCRTETB"/>
</dbReference>
<evidence type="ECO:0000256" key="4">
    <source>
        <dbReference type="ARBA" id="ARBA00022692"/>
    </source>
</evidence>
<feature type="domain" description="Major facilitator superfamily (MFS) profile" evidence="9">
    <location>
        <begin position="13"/>
        <end position="478"/>
    </location>
</feature>
<dbReference type="InterPro" id="IPR004638">
    <property type="entry name" value="EmrB-like"/>
</dbReference>
<dbReference type="Gene3D" id="1.20.1720.10">
    <property type="entry name" value="Multidrug resistance protein D"/>
    <property type="match status" value="1"/>
</dbReference>
<name>A0ABV5QK36_9ACTN</name>
<dbReference type="NCBIfam" id="TIGR00711">
    <property type="entry name" value="efflux_EmrB"/>
    <property type="match status" value="1"/>
</dbReference>
<keyword evidence="4 8" id="KW-0812">Transmembrane</keyword>
<comment type="caution">
    <text evidence="10">The sequence shown here is derived from an EMBL/GenBank/DDBJ whole genome shotgun (WGS) entry which is preliminary data.</text>
</comment>
<dbReference type="PANTHER" id="PTHR23501:SF197">
    <property type="entry name" value="COMD"/>
    <property type="match status" value="1"/>
</dbReference>
<keyword evidence="2" id="KW-0813">Transport</keyword>
<evidence type="ECO:0000256" key="5">
    <source>
        <dbReference type="ARBA" id="ARBA00022989"/>
    </source>
</evidence>
<dbReference type="InterPro" id="IPR036259">
    <property type="entry name" value="MFS_trans_sf"/>
</dbReference>
<dbReference type="PANTHER" id="PTHR23501">
    <property type="entry name" value="MAJOR FACILITATOR SUPERFAMILY"/>
    <property type="match status" value="1"/>
</dbReference>
<feature type="transmembrane region" description="Helical" evidence="8">
    <location>
        <begin position="47"/>
        <end position="66"/>
    </location>
</feature>
<feature type="transmembrane region" description="Helical" evidence="8">
    <location>
        <begin position="266"/>
        <end position="287"/>
    </location>
</feature>
<dbReference type="EMBL" id="JBHMCT010000005">
    <property type="protein sequence ID" value="MFB9553841.1"/>
    <property type="molecule type" value="Genomic_DNA"/>
</dbReference>
<keyword evidence="5 8" id="KW-1133">Transmembrane helix</keyword>
<keyword evidence="11" id="KW-1185">Reference proteome</keyword>
<protein>
    <submittedName>
        <fullName evidence="10">MDR family MFS transporter</fullName>
    </submittedName>
</protein>
<keyword evidence="3" id="KW-1003">Cell membrane</keyword>
<dbReference type="RefSeq" id="WP_345486074.1">
    <property type="nucleotide sequence ID" value="NZ_BAAAWU010000001.1"/>
</dbReference>
<sequence length="514" mass="52527">MTRPQPSGIPYLGISGLMLGIVLGTLDGTIVGTALPTIAGELGGLDRLSWVVTAYLLTAAVSTPLWGKLGDLHGRKGAYLSAVGVFLAGSVLSGLAQTMDQLIVFRALQGIGAGGLMVGAFALIGTLIAPGDSPRVQAITGTMLPLAFAGGPLVGGLLTDHLNWRWAFYVNLPVGLAALLLVSLALTAPTTRVRARVDWAGALLLTTGILALTLLATWAGTTHAWTSPRILALTAVAVAALTAFVRVERRAEEPVIPPRLFRGRDFAVAQLLSLLVGAAMLAVMNHLPQYLQFVRGQSSTASGLLLLPLLLGMVAVQLATGRSVARTGRYRIHTITGGALMTAGALLLLLLDVGTPTVAASALTVVLGAGMGFLTQSTTLITMYGAEPRDMGAASGTLTLVRTLGGSLGVAVLGAVFTARLAGHDTDRTPAQVAMLPEPVREAFRAALTSGLHGVLLGTALLSALAFAAAWLVREVPPRRSGPPGPPAPPAPATEAGSGSAVPPPAGRPAPRPS</sequence>
<feature type="region of interest" description="Disordered" evidence="7">
    <location>
        <begin position="476"/>
        <end position="514"/>
    </location>
</feature>
<feature type="transmembrane region" description="Helical" evidence="8">
    <location>
        <begin position="136"/>
        <end position="154"/>
    </location>
</feature>
<dbReference type="InterPro" id="IPR020846">
    <property type="entry name" value="MFS_dom"/>
</dbReference>
<feature type="compositionally biased region" description="Pro residues" evidence="7">
    <location>
        <begin position="502"/>
        <end position="514"/>
    </location>
</feature>
<dbReference type="SUPFAM" id="SSF103473">
    <property type="entry name" value="MFS general substrate transporter"/>
    <property type="match status" value="1"/>
</dbReference>
<feature type="transmembrane region" description="Helical" evidence="8">
    <location>
        <begin position="404"/>
        <end position="423"/>
    </location>
</feature>
<dbReference type="CDD" id="cd17502">
    <property type="entry name" value="MFS_Azr1_MDR_like"/>
    <property type="match status" value="1"/>
</dbReference>
<dbReference type="Pfam" id="PF07690">
    <property type="entry name" value="MFS_1"/>
    <property type="match status" value="1"/>
</dbReference>
<feature type="transmembrane region" description="Helical" evidence="8">
    <location>
        <begin position="332"/>
        <end position="351"/>
    </location>
</feature>
<keyword evidence="6 8" id="KW-0472">Membrane</keyword>
<dbReference type="InterPro" id="IPR011701">
    <property type="entry name" value="MFS"/>
</dbReference>
<feature type="transmembrane region" description="Helical" evidence="8">
    <location>
        <begin position="299"/>
        <end position="320"/>
    </location>
</feature>
<evidence type="ECO:0000256" key="1">
    <source>
        <dbReference type="ARBA" id="ARBA00004651"/>
    </source>
</evidence>
<evidence type="ECO:0000256" key="8">
    <source>
        <dbReference type="SAM" id="Phobius"/>
    </source>
</evidence>
<feature type="transmembrane region" description="Helical" evidence="8">
    <location>
        <begin position="166"/>
        <end position="187"/>
    </location>
</feature>
<feature type="compositionally biased region" description="Pro residues" evidence="7">
    <location>
        <begin position="480"/>
        <end position="492"/>
    </location>
</feature>